<dbReference type="InterPro" id="IPR029052">
    <property type="entry name" value="Metallo-depent_PP-like"/>
</dbReference>
<dbReference type="AlphaFoldDB" id="A0A1V6LQ43"/>
<feature type="domain" description="Haemolysin activator HlyB C-terminal" evidence="3">
    <location>
        <begin position="1086"/>
        <end position="1195"/>
    </location>
</feature>
<dbReference type="PROSITE" id="PS51257">
    <property type="entry name" value="PROKAR_LIPOPROTEIN"/>
    <property type="match status" value="1"/>
</dbReference>
<dbReference type="Pfam" id="PF03865">
    <property type="entry name" value="ShlB"/>
    <property type="match status" value="1"/>
</dbReference>
<feature type="domain" description="Calcineurin-like phosphoesterase" evidence="2">
    <location>
        <begin position="67"/>
        <end position="237"/>
    </location>
</feature>
<evidence type="ECO:0000259" key="3">
    <source>
        <dbReference type="Pfam" id="PF03865"/>
    </source>
</evidence>
<sequence>MIKSFTIKFITLFAISSLLFLAGCATYNEQINEQAVTRQNNAKQVAQTFYIAGGLGNQEDTSNNLIDKLKNELKKAPKNSFMVFTGDNVSKESEQWQKDEALLQKHLEIVQDFKGQTLFIPGNNEWKSHDTNKVEDYENIIKDLDLEDINYYPNNACPLEYKVVNDKLDLLIVDSKWFVGNWSRELDINKKCPNIVTRRRFMEEFEGYLNDAQGKNIVVLMHHPVFSNGEYAGNTKLTDHLTPIPVYGTLKEAVMDLGAFNPEHLNSRRYNYLRILITALANNAERVTIISGHEESLQYLKSDKINQIISGSLGAKAATKLNNDRITAIGGSLNYNGLYTAGERGFAKLEFFEDGSSSVTFIKEETDSPTFEVLPPFSVYDSTKTYPTIAEKQKMAKVLSDPKAIHKSGFHTFLWGERYRSYFGKEVKAPVVDLDTLSGGLKVIKEGGGHQSFTLRLEDAKGRQYNMRSLQKSALKYLKSQLPGISYNESDFVDTFPEEIISDFFTTAHPYMQLAVNPLARKVGVNHSDTYLYYVPKQKALAQHNDTFGNGLYFIERRPSDEQLNYKGYRRTIDVAGKVKDFESTTDMLELIKSDEDYTIDQKNYIRARIFDMLIGDWDRHQDQWRWVEYEKEDGSVELMPVPRDRDNAFPKFDGFALNLIKLFAPNSRRFQSFDDKIGDVKWLNIGGNKLDRALLNGYGKEVWREEARAIVENISKADIDNAFNNLPDAVQDDTLEEIKSNLLARLDQLEEKAVAYASYLDKIVAVTGTEKDDLFEIERLTNGETSVKVKRLFSDKPNEVIYNRTFNHKETKEIWVYGLGDDDKFSVTGDGTKKIKVRIVGGYGEDLYDVTNRSRLKVYDWEHEDSDFKGKKPATQISDMYTTNSYHWRYFSPNLNIVAPKIGFRTDDGFFLGLGDTYIKKGLNADDFKQKHQFLGNYYFGFSAVELNYKGTFANIFPKWNFEIEGYYTSDKYAKNFFGIGNETVNNEAALDRDYYRARIRQIKARAGLAYYDLRFNALFESFEVADNPNRFFNPNNFDQAIFDAQNYVGAEVSAQYDRDNADDFPTKAILFGLTAGYKYNIDNSDNKFGYFKFTTSFAHKLISSGNLVLASEAEFNTNIGDNDYYFYHAPSLGGNNGLRGFRDERFSGNSYFYQSTDLKLRLKQYNTAITPVTIGLFGGFDYGRVWAKNKDSSIWHISQGGGIWVSTLKAFSFNLGYFNSKENNLIQVGFGIDF</sequence>
<evidence type="ECO:0008006" key="6">
    <source>
        <dbReference type="Google" id="ProtNLM"/>
    </source>
</evidence>
<evidence type="ECO:0000313" key="4">
    <source>
        <dbReference type="EMBL" id="OQD42258.1"/>
    </source>
</evidence>
<keyword evidence="5" id="KW-1185">Reference proteome</keyword>
<evidence type="ECO:0000313" key="5">
    <source>
        <dbReference type="Proteomes" id="UP000191680"/>
    </source>
</evidence>
<feature type="signal peptide" evidence="1">
    <location>
        <begin position="1"/>
        <end position="27"/>
    </location>
</feature>
<feature type="chain" id="PRO_5012393021" description="Haemolysin activator HlyB C-terminal domain-containing protein" evidence="1">
    <location>
        <begin position="28"/>
        <end position="1236"/>
    </location>
</feature>
<dbReference type="InterPro" id="IPR005565">
    <property type="entry name" value="Hemolysn_activator_HlyB_C"/>
</dbReference>
<protein>
    <recommendedName>
        <fullName evidence="6">Haemolysin activator HlyB C-terminal domain-containing protein</fullName>
    </recommendedName>
</protein>
<comment type="caution">
    <text evidence="4">The sequence shown here is derived from an EMBL/GenBank/DDBJ whole genome shotgun (WGS) entry which is preliminary data.</text>
</comment>
<name>A0A1V6LQ43_9FLAO</name>
<dbReference type="Proteomes" id="UP000191680">
    <property type="component" value="Unassembled WGS sequence"/>
</dbReference>
<dbReference type="GO" id="GO:0016787">
    <property type="term" value="F:hydrolase activity"/>
    <property type="evidence" value="ECO:0007669"/>
    <property type="project" value="InterPro"/>
</dbReference>
<dbReference type="Gene3D" id="3.60.21.10">
    <property type="match status" value="1"/>
</dbReference>
<dbReference type="Pfam" id="PF00149">
    <property type="entry name" value="Metallophos"/>
    <property type="match status" value="1"/>
</dbReference>
<dbReference type="EMBL" id="MTBC01000007">
    <property type="protein sequence ID" value="OQD42258.1"/>
    <property type="molecule type" value="Genomic_DNA"/>
</dbReference>
<evidence type="ECO:0000256" key="1">
    <source>
        <dbReference type="SAM" id="SignalP"/>
    </source>
</evidence>
<dbReference type="RefSeq" id="WP_080319287.1">
    <property type="nucleotide sequence ID" value="NZ_MTBC01000007.1"/>
</dbReference>
<proteinExistence type="predicted"/>
<reference evidence="4 5" key="1">
    <citation type="submission" date="2016-12" db="EMBL/GenBank/DDBJ databases">
        <authorList>
            <person name="Song W.-J."/>
            <person name="Kurnit D.M."/>
        </authorList>
    </citation>
    <scope>NUCLEOTIDE SEQUENCE [LARGE SCALE GENOMIC DNA]</scope>
    <source>
        <strain evidence="4 5">HSG9</strain>
    </source>
</reference>
<dbReference type="InterPro" id="IPR004843">
    <property type="entry name" value="Calcineurin-like_PHP"/>
</dbReference>
<evidence type="ECO:0000259" key="2">
    <source>
        <dbReference type="Pfam" id="PF00149"/>
    </source>
</evidence>
<dbReference type="OrthoDB" id="333971at2"/>
<dbReference type="SUPFAM" id="SSF56300">
    <property type="entry name" value="Metallo-dependent phosphatases"/>
    <property type="match status" value="1"/>
</dbReference>
<accession>A0A1V6LQ43</accession>
<gene>
    <name evidence="4" type="ORF">BUL40_10820</name>
</gene>
<dbReference type="Gene3D" id="2.40.160.50">
    <property type="entry name" value="membrane protein fhac: a member of the omp85/tpsb transporter family"/>
    <property type="match status" value="1"/>
</dbReference>
<organism evidence="4 5">
    <name type="scientific">Croceivirga radicis</name>
    <dbReference type="NCBI Taxonomy" id="1929488"/>
    <lineage>
        <taxon>Bacteria</taxon>
        <taxon>Pseudomonadati</taxon>
        <taxon>Bacteroidota</taxon>
        <taxon>Flavobacteriia</taxon>
        <taxon>Flavobacteriales</taxon>
        <taxon>Flavobacteriaceae</taxon>
        <taxon>Croceivirga</taxon>
    </lineage>
</organism>
<keyword evidence="1" id="KW-0732">Signal</keyword>